<gene>
    <name evidence="1" type="ORF">CLUMA_CG015310</name>
</gene>
<reference evidence="1 2" key="1">
    <citation type="submission" date="2015-04" db="EMBL/GenBank/DDBJ databases">
        <authorList>
            <person name="Syromyatnikov M.Y."/>
            <person name="Popov V.N."/>
        </authorList>
    </citation>
    <scope>NUCLEOTIDE SEQUENCE [LARGE SCALE GENOMIC DNA]</scope>
</reference>
<accession>A0A1J1INQ9</accession>
<dbReference type="InterPro" id="IPR006886">
    <property type="entry name" value="RNA_pol_III_Rpc5"/>
</dbReference>
<proteinExistence type="predicted"/>
<dbReference type="OrthoDB" id="340681at2759"/>
<sequence>MDEDDPIIEEIPVYLSKSLAKNLFVIQFPIKNKIYNIDKSSVSNCCVKPVSQQIKIDFKVDTASKNYDAFKGKMLAEVADGNRATNSNNKNEHPSFESGRMDKVSFVSSVSVQNPRYALGMMMDKELHLVPVKTFYQMRQNYLYFDKGDKRTKAEQKAENGSDDETEDLKQVTVKFARSGDAEKIKKARERSYHYISHIGADEPWCEALIYSNKSSQAEIERQKIPLSHNAIDGHFTSIKPNEYFADLISDHVTLNATNLAASALDTNEEQSESKCQTIHVPISKKQIKKLPLLDQIKIFLKDAKLLPFNQLMEMLSNPNISIDKTLRSLALCGVMIRGNWTLQSEILYPEGFVSLINGVSSELMCRGRDYIIYKLLKNEMTTLNRQKISIVTQLPQEETKEILESLACVKFTDKGKVWDLLKQPDYDFEKRHPEIVQRQDAFWKAQEEKFLEMEAEKNEKRTRKKSVRETKA</sequence>
<dbReference type="EMBL" id="CVRI01000057">
    <property type="protein sequence ID" value="CRL01867.1"/>
    <property type="molecule type" value="Genomic_DNA"/>
</dbReference>
<dbReference type="PANTHER" id="PTHR12069">
    <property type="entry name" value="DNA-DIRECTED RNA POLYMERASES III 80 KDA POLYPEPTIDE RNA POLYMERASE III SUBUNIT 5"/>
    <property type="match status" value="1"/>
</dbReference>
<organism evidence="1 2">
    <name type="scientific">Clunio marinus</name>
    <dbReference type="NCBI Taxonomy" id="568069"/>
    <lineage>
        <taxon>Eukaryota</taxon>
        <taxon>Metazoa</taxon>
        <taxon>Ecdysozoa</taxon>
        <taxon>Arthropoda</taxon>
        <taxon>Hexapoda</taxon>
        <taxon>Insecta</taxon>
        <taxon>Pterygota</taxon>
        <taxon>Neoptera</taxon>
        <taxon>Endopterygota</taxon>
        <taxon>Diptera</taxon>
        <taxon>Nematocera</taxon>
        <taxon>Chironomoidea</taxon>
        <taxon>Chironomidae</taxon>
        <taxon>Clunio</taxon>
    </lineage>
</organism>
<evidence type="ECO:0000313" key="1">
    <source>
        <dbReference type="EMBL" id="CRL01867.1"/>
    </source>
</evidence>
<dbReference type="STRING" id="568069.A0A1J1INQ9"/>
<dbReference type="GO" id="GO:0042797">
    <property type="term" value="P:tRNA transcription by RNA polymerase III"/>
    <property type="evidence" value="ECO:0007669"/>
    <property type="project" value="TreeGrafter"/>
</dbReference>
<keyword evidence="2" id="KW-1185">Reference proteome</keyword>
<dbReference type="GO" id="GO:0005666">
    <property type="term" value="C:RNA polymerase III complex"/>
    <property type="evidence" value="ECO:0007669"/>
    <property type="project" value="TreeGrafter"/>
</dbReference>
<dbReference type="PANTHER" id="PTHR12069:SF0">
    <property type="entry name" value="DNA-DIRECTED RNA POLYMERASE III SUBUNIT RPC5"/>
    <property type="match status" value="1"/>
</dbReference>
<evidence type="ECO:0000313" key="2">
    <source>
        <dbReference type="Proteomes" id="UP000183832"/>
    </source>
</evidence>
<protein>
    <submittedName>
        <fullName evidence="1">CLUMA_CG015310, isoform A</fullName>
    </submittedName>
</protein>
<dbReference type="AlphaFoldDB" id="A0A1J1INQ9"/>
<name>A0A1J1INQ9_9DIPT</name>
<dbReference type="Pfam" id="PF04801">
    <property type="entry name" value="RPC5"/>
    <property type="match status" value="1"/>
</dbReference>
<dbReference type="Proteomes" id="UP000183832">
    <property type="component" value="Unassembled WGS sequence"/>
</dbReference>